<feature type="domain" description="SHSP" evidence="3">
    <location>
        <begin position="33"/>
        <end position="145"/>
    </location>
</feature>
<dbReference type="InterPro" id="IPR002068">
    <property type="entry name" value="A-crystallin/Hsp20_dom"/>
</dbReference>
<sequence>MAIVRWDPFKDLLSVQERINKIFDETVSNEANIRQGEWTPPVDIYETDSDIILTLELPGTKEEDVDIQVNEGLLVVKGEKKVPYSKNDNNFYRLERPYGKFTRSFSLPNNADLEGIKAKLKDGILAIKITKKNESKPVTIKVDKGD</sequence>
<dbReference type="EMBL" id="DPPF01000086">
    <property type="protein sequence ID" value="HCW92862.1"/>
    <property type="molecule type" value="Genomic_DNA"/>
</dbReference>
<dbReference type="InterPro" id="IPR031107">
    <property type="entry name" value="Small_HSP"/>
</dbReference>
<dbReference type="PROSITE" id="PS01031">
    <property type="entry name" value="SHSP"/>
    <property type="match status" value="1"/>
</dbReference>
<comment type="similarity">
    <text evidence="1 2">Belongs to the small heat shock protein (HSP20) family.</text>
</comment>
<reference evidence="4 5" key="1">
    <citation type="journal article" date="2018" name="Nat. Biotechnol.">
        <title>A standardized bacterial taxonomy based on genome phylogeny substantially revises the tree of life.</title>
        <authorList>
            <person name="Parks D.H."/>
            <person name="Chuvochina M."/>
            <person name="Waite D.W."/>
            <person name="Rinke C."/>
            <person name="Skarshewski A."/>
            <person name="Chaumeil P.A."/>
            <person name="Hugenholtz P."/>
        </authorList>
    </citation>
    <scope>NUCLEOTIDE SEQUENCE [LARGE SCALE GENOMIC DNA]</scope>
    <source>
        <strain evidence="4">UBA8672</strain>
    </source>
</reference>
<organism evidence="4 5">
    <name type="scientific">Flexistipes sinusarabici</name>
    <dbReference type="NCBI Taxonomy" id="2352"/>
    <lineage>
        <taxon>Bacteria</taxon>
        <taxon>Pseudomonadati</taxon>
        <taxon>Deferribacterota</taxon>
        <taxon>Deferribacteres</taxon>
        <taxon>Deferribacterales</taxon>
        <taxon>Flexistipitaceae</taxon>
        <taxon>Flexistipes</taxon>
    </lineage>
</organism>
<dbReference type="RefSeq" id="WP_013886295.1">
    <property type="nucleotide sequence ID" value="NZ_JAAZVV010000031.1"/>
</dbReference>
<accession>A0A3D5QCH3</accession>
<evidence type="ECO:0000313" key="5">
    <source>
        <dbReference type="Proteomes" id="UP000262325"/>
    </source>
</evidence>
<proteinExistence type="inferred from homology"/>
<dbReference type="Proteomes" id="UP000262325">
    <property type="component" value="Unassembled WGS sequence"/>
</dbReference>
<dbReference type="Pfam" id="PF00011">
    <property type="entry name" value="HSP20"/>
    <property type="match status" value="1"/>
</dbReference>
<evidence type="ECO:0000256" key="1">
    <source>
        <dbReference type="PROSITE-ProRule" id="PRU00285"/>
    </source>
</evidence>
<protein>
    <submittedName>
        <fullName evidence="4">Hsp20/alpha crystallin family protein</fullName>
    </submittedName>
</protein>
<comment type="caution">
    <text evidence="4">The sequence shown here is derived from an EMBL/GenBank/DDBJ whole genome shotgun (WGS) entry which is preliminary data.</text>
</comment>
<dbReference type="CDD" id="cd06464">
    <property type="entry name" value="ACD_sHsps-like"/>
    <property type="match status" value="1"/>
</dbReference>
<dbReference type="SUPFAM" id="SSF49764">
    <property type="entry name" value="HSP20-like chaperones"/>
    <property type="match status" value="1"/>
</dbReference>
<dbReference type="AlphaFoldDB" id="A0A3D5QCH3"/>
<evidence type="ECO:0000256" key="2">
    <source>
        <dbReference type="RuleBase" id="RU003616"/>
    </source>
</evidence>
<name>A0A3D5QCH3_FLESI</name>
<evidence type="ECO:0000259" key="3">
    <source>
        <dbReference type="PROSITE" id="PS01031"/>
    </source>
</evidence>
<dbReference type="PANTHER" id="PTHR11527">
    <property type="entry name" value="HEAT-SHOCK PROTEIN 20 FAMILY MEMBER"/>
    <property type="match status" value="1"/>
</dbReference>
<dbReference type="InterPro" id="IPR008978">
    <property type="entry name" value="HSP20-like_chaperone"/>
</dbReference>
<dbReference type="OMA" id="WREPFVD"/>
<gene>
    <name evidence="4" type="ORF">DHM44_04195</name>
</gene>
<dbReference type="Gene3D" id="2.60.40.790">
    <property type="match status" value="1"/>
</dbReference>
<evidence type="ECO:0000313" key="4">
    <source>
        <dbReference type="EMBL" id="HCW92862.1"/>
    </source>
</evidence>